<feature type="transmembrane region" description="Helical" evidence="6">
    <location>
        <begin position="306"/>
        <end position="328"/>
    </location>
</feature>
<feature type="signal peptide" evidence="7">
    <location>
        <begin position="1"/>
        <end position="24"/>
    </location>
</feature>
<comment type="subcellular location">
    <subcellularLocation>
        <location evidence="1">Membrane</location>
        <topology evidence="1">Multi-pass membrane protein</topology>
    </subcellularLocation>
</comment>
<sequence length="429" mass="46514">MAATVYLLPLLLVVTGATLHPAAAAQAKHESFRDDRRPLIFVGKFRFTRNGSVSIAVTAGSEAGVTAPFLAGFFLLPDEMRLDPTLRLPPFSQGPVSYRRCILTSPYIHRLLTFVALDGAGHYRGTYPITRAGEYSIYFANCAPGARVTMDVHVELHDSNPVDGEEDPVRVVYSVFAVCYGALLIAWLHRTLVRCCLTARPVHDVMSGLLVVLMLHCLTAAEDGRYTRVVVTAQGWNVPCFALRLVKGAMLFPAVALIGAGWSLPEPFVPDRALNVLTAVAPLQTGMAIATTLAGDAPAFVAGGVAWTWSHAFVLAQLACCVAVLMPMGRAIEALRKEADTDDKAARRLGKLALFRQLYLAVVVYLYYTRMAVIILKLLVGTSSGHRWASVAVEEAAAIAFYTFMFCKFSPAEDIPIEEDAEELIPGGV</sequence>
<keyword evidence="11" id="KW-1185">Reference proteome</keyword>
<feature type="transmembrane region" description="Helical" evidence="6">
    <location>
        <begin position="171"/>
        <end position="189"/>
    </location>
</feature>
<evidence type="ECO:0000313" key="11">
    <source>
        <dbReference type="Proteomes" id="UP000006038"/>
    </source>
</evidence>
<dbReference type="Gramene" id="OB01G45210.1">
    <property type="protein sequence ID" value="OB01G45210.1"/>
    <property type="gene ID" value="OB01G45210"/>
</dbReference>
<dbReference type="Pfam" id="PF21904">
    <property type="entry name" value="CAND6-7_N"/>
    <property type="match status" value="1"/>
</dbReference>
<dbReference type="InterPro" id="IPR054103">
    <property type="entry name" value="CAND6-7_N"/>
</dbReference>
<evidence type="ECO:0000313" key="10">
    <source>
        <dbReference type="EnsemblPlants" id="OB01G45210.1"/>
    </source>
</evidence>
<dbReference type="OMA" id="WMAVFIL"/>
<accession>J3L5L5</accession>
<proteinExistence type="predicted"/>
<protein>
    <recommendedName>
        <fullName evidence="12">Lung seven transmembrane receptor family protein</fullName>
    </recommendedName>
</protein>
<dbReference type="InterPro" id="IPR053937">
    <property type="entry name" value="GOST_TM"/>
</dbReference>
<reference evidence="10" key="1">
    <citation type="journal article" date="2013" name="Nat. Commun.">
        <title>Whole-genome sequencing of Oryza brachyantha reveals mechanisms underlying Oryza genome evolution.</title>
        <authorList>
            <person name="Chen J."/>
            <person name="Huang Q."/>
            <person name="Gao D."/>
            <person name="Wang J."/>
            <person name="Lang Y."/>
            <person name="Liu T."/>
            <person name="Li B."/>
            <person name="Bai Z."/>
            <person name="Luis Goicoechea J."/>
            <person name="Liang C."/>
            <person name="Chen C."/>
            <person name="Zhang W."/>
            <person name="Sun S."/>
            <person name="Liao Y."/>
            <person name="Zhang X."/>
            <person name="Yang L."/>
            <person name="Song C."/>
            <person name="Wang M."/>
            <person name="Shi J."/>
            <person name="Liu G."/>
            <person name="Liu J."/>
            <person name="Zhou H."/>
            <person name="Zhou W."/>
            <person name="Yu Q."/>
            <person name="An N."/>
            <person name="Chen Y."/>
            <person name="Cai Q."/>
            <person name="Wang B."/>
            <person name="Liu B."/>
            <person name="Min J."/>
            <person name="Huang Y."/>
            <person name="Wu H."/>
            <person name="Li Z."/>
            <person name="Zhang Y."/>
            <person name="Yin Y."/>
            <person name="Song W."/>
            <person name="Jiang J."/>
            <person name="Jackson S.A."/>
            <person name="Wing R.A."/>
            <person name="Wang J."/>
            <person name="Chen M."/>
        </authorList>
    </citation>
    <scope>NUCLEOTIDE SEQUENCE [LARGE SCALE GENOMIC DNA]</scope>
    <source>
        <strain evidence="10">cv. IRGC 101232</strain>
    </source>
</reference>
<feature type="transmembrane region" description="Helical" evidence="6">
    <location>
        <begin position="349"/>
        <end position="368"/>
    </location>
</feature>
<organism evidence="10">
    <name type="scientific">Oryza brachyantha</name>
    <name type="common">malo sina</name>
    <dbReference type="NCBI Taxonomy" id="4533"/>
    <lineage>
        <taxon>Eukaryota</taxon>
        <taxon>Viridiplantae</taxon>
        <taxon>Streptophyta</taxon>
        <taxon>Embryophyta</taxon>
        <taxon>Tracheophyta</taxon>
        <taxon>Spermatophyta</taxon>
        <taxon>Magnoliopsida</taxon>
        <taxon>Liliopsida</taxon>
        <taxon>Poales</taxon>
        <taxon>Poaceae</taxon>
        <taxon>BOP clade</taxon>
        <taxon>Oryzoideae</taxon>
        <taxon>Oryzeae</taxon>
        <taxon>Oryzinae</taxon>
        <taxon>Oryza</taxon>
    </lineage>
</organism>
<feature type="domain" description="GOST seven transmembrane" evidence="8">
    <location>
        <begin position="171"/>
        <end position="375"/>
    </location>
</feature>
<dbReference type="PANTHER" id="PTHR21229:SF2">
    <property type="entry name" value="RE59932P"/>
    <property type="match status" value="1"/>
</dbReference>
<evidence type="ECO:0000256" key="2">
    <source>
        <dbReference type="ARBA" id="ARBA00022692"/>
    </source>
</evidence>
<evidence type="ECO:0000256" key="5">
    <source>
        <dbReference type="ARBA" id="ARBA00023136"/>
    </source>
</evidence>
<evidence type="ECO:0000259" key="8">
    <source>
        <dbReference type="Pfam" id="PF06814"/>
    </source>
</evidence>
<reference evidence="10" key="2">
    <citation type="submission" date="2013-04" db="UniProtKB">
        <authorList>
            <consortium name="EnsemblPlants"/>
        </authorList>
    </citation>
    <scope>IDENTIFICATION</scope>
</reference>
<dbReference type="InterPro" id="IPR009637">
    <property type="entry name" value="GPR107/GPR108-like"/>
</dbReference>
<dbReference type="HOGENOM" id="CLU_020277_4_0_1"/>
<evidence type="ECO:0000256" key="1">
    <source>
        <dbReference type="ARBA" id="ARBA00004141"/>
    </source>
</evidence>
<keyword evidence="2 6" id="KW-0812">Transmembrane</keyword>
<keyword evidence="5 6" id="KW-0472">Membrane</keyword>
<evidence type="ECO:0000256" key="6">
    <source>
        <dbReference type="SAM" id="Phobius"/>
    </source>
</evidence>
<feature type="transmembrane region" description="Helical" evidence="6">
    <location>
        <begin position="274"/>
        <end position="294"/>
    </location>
</feature>
<dbReference type="Proteomes" id="UP000006038">
    <property type="component" value="Chromosome 1"/>
</dbReference>
<dbReference type="AlphaFoldDB" id="J3L5L5"/>
<keyword evidence="3 7" id="KW-0732">Signal</keyword>
<feature type="domain" description="CAND6/7 N-terminal" evidence="9">
    <location>
        <begin position="33"/>
        <end position="157"/>
    </location>
</feature>
<feature type="transmembrane region" description="Helical" evidence="6">
    <location>
        <begin position="201"/>
        <end position="221"/>
    </location>
</feature>
<dbReference type="GO" id="GO:0016020">
    <property type="term" value="C:membrane"/>
    <property type="evidence" value="ECO:0007669"/>
    <property type="project" value="UniProtKB-SubCell"/>
</dbReference>
<evidence type="ECO:0000259" key="9">
    <source>
        <dbReference type="Pfam" id="PF21904"/>
    </source>
</evidence>
<evidence type="ECO:0000256" key="7">
    <source>
        <dbReference type="SAM" id="SignalP"/>
    </source>
</evidence>
<evidence type="ECO:0000256" key="4">
    <source>
        <dbReference type="ARBA" id="ARBA00022989"/>
    </source>
</evidence>
<keyword evidence="4 6" id="KW-1133">Transmembrane helix</keyword>
<dbReference type="GO" id="GO:0005794">
    <property type="term" value="C:Golgi apparatus"/>
    <property type="evidence" value="ECO:0007669"/>
    <property type="project" value="TreeGrafter"/>
</dbReference>
<dbReference type="Pfam" id="PF06814">
    <property type="entry name" value="GOST_TM"/>
    <property type="match status" value="1"/>
</dbReference>
<dbReference type="PANTHER" id="PTHR21229">
    <property type="entry name" value="LUNG SEVEN TRANSMEMBRANE RECEPTOR"/>
    <property type="match status" value="1"/>
</dbReference>
<name>J3L5L5_ORYBR</name>
<feature type="transmembrane region" description="Helical" evidence="6">
    <location>
        <begin position="241"/>
        <end position="262"/>
    </location>
</feature>
<dbReference type="eggNOG" id="KOG2569">
    <property type="taxonomic scope" value="Eukaryota"/>
</dbReference>
<feature type="chain" id="PRO_5003773487" description="Lung seven transmembrane receptor family protein" evidence="7">
    <location>
        <begin position="25"/>
        <end position="429"/>
    </location>
</feature>
<dbReference type="EnsemblPlants" id="OB01G45210.1">
    <property type="protein sequence ID" value="OB01G45210.1"/>
    <property type="gene ID" value="OB01G45210"/>
</dbReference>
<evidence type="ECO:0000256" key="3">
    <source>
        <dbReference type="ARBA" id="ARBA00022729"/>
    </source>
</evidence>
<evidence type="ECO:0008006" key="12">
    <source>
        <dbReference type="Google" id="ProtNLM"/>
    </source>
</evidence>